<evidence type="ECO:0000313" key="1">
    <source>
        <dbReference type="EMBL" id="KAJ4137155.1"/>
    </source>
</evidence>
<dbReference type="Proteomes" id="UP001152024">
    <property type="component" value="Unassembled WGS sequence"/>
</dbReference>
<proteinExistence type="predicted"/>
<evidence type="ECO:0000313" key="2">
    <source>
        <dbReference type="Proteomes" id="UP001152024"/>
    </source>
</evidence>
<name>A0ABQ8RK70_FUSEQ</name>
<keyword evidence="2" id="KW-1185">Reference proteome</keyword>
<gene>
    <name evidence="1" type="ORF">NW768_002736</name>
</gene>
<sequence>MGAQNVQCFWTDGMYVIDDSQAEGKVGHDEYLNDFNYAARIFEYFTGYDVETSL</sequence>
<dbReference type="EMBL" id="JAOQBH010000004">
    <property type="protein sequence ID" value="KAJ4137155.1"/>
    <property type="molecule type" value="Genomic_DNA"/>
</dbReference>
<reference evidence="1" key="1">
    <citation type="submission" date="2022-09" db="EMBL/GenBank/DDBJ databases">
        <title>Fusarium specimens isolated from Avocado Roots.</title>
        <authorList>
            <person name="Stajich J."/>
            <person name="Roper C."/>
            <person name="Heimlech-Rivalta G."/>
        </authorList>
    </citation>
    <scope>NUCLEOTIDE SEQUENCE</scope>
    <source>
        <strain evidence="1">CF00095</strain>
    </source>
</reference>
<accession>A0ABQ8RK70</accession>
<organism evidence="1 2">
    <name type="scientific">Fusarium equiseti</name>
    <name type="common">Fusarium scirpi</name>
    <dbReference type="NCBI Taxonomy" id="61235"/>
    <lineage>
        <taxon>Eukaryota</taxon>
        <taxon>Fungi</taxon>
        <taxon>Dikarya</taxon>
        <taxon>Ascomycota</taxon>
        <taxon>Pezizomycotina</taxon>
        <taxon>Sordariomycetes</taxon>
        <taxon>Hypocreomycetidae</taxon>
        <taxon>Hypocreales</taxon>
        <taxon>Nectriaceae</taxon>
        <taxon>Fusarium</taxon>
        <taxon>Fusarium incarnatum-equiseti species complex</taxon>
    </lineage>
</organism>
<protein>
    <submittedName>
        <fullName evidence="1">Uncharacterized protein</fullName>
    </submittedName>
</protein>
<comment type="caution">
    <text evidence="1">The sequence shown here is derived from an EMBL/GenBank/DDBJ whole genome shotgun (WGS) entry which is preliminary data.</text>
</comment>